<comment type="subcellular location">
    <subcellularLocation>
        <location evidence="1">Membrane</location>
        <topology evidence="1">Multi-pass membrane protein</topology>
    </subcellularLocation>
</comment>
<dbReference type="AlphaFoldDB" id="A0A4U5PRM5"/>
<keyword evidence="3 6" id="KW-1133">Transmembrane helix</keyword>
<dbReference type="PANTHER" id="PTHR48040:SF60">
    <property type="entry name" value="ABC TRANSPORTER DOMAIN-CONTAINING PROTEIN"/>
    <property type="match status" value="1"/>
</dbReference>
<evidence type="ECO:0000256" key="5">
    <source>
        <dbReference type="SAM" id="MobiDB-lite"/>
    </source>
</evidence>
<accession>A0A4U5PRM5</accession>
<keyword evidence="4 6" id="KW-0472">Membrane</keyword>
<feature type="transmembrane region" description="Helical" evidence="6">
    <location>
        <begin position="279"/>
        <end position="307"/>
    </location>
</feature>
<dbReference type="STRING" id="43335.A0A4U5PRM5"/>
<organism evidence="9">
    <name type="scientific">Populus alba</name>
    <name type="common">White poplar</name>
    <dbReference type="NCBI Taxonomy" id="43335"/>
    <lineage>
        <taxon>Eukaryota</taxon>
        <taxon>Viridiplantae</taxon>
        <taxon>Streptophyta</taxon>
        <taxon>Embryophyta</taxon>
        <taxon>Tracheophyta</taxon>
        <taxon>Spermatophyta</taxon>
        <taxon>Magnoliopsida</taxon>
        <taxon>eudicotyledons</taxon>
        <taxon>Gunneridae</taxon>
        <taxon>Pentapetalae</taxon>
        <taxon>rosids</taxon>
        <taxon>fabids</taxon>
        <taxon>Malpighiales</taxon>
        <taxon>Salicaceae</taxon>
        <taxon>Saliceae</taxon>
        <taxon>Populus</taxon>
    </lineage>
</organism>
<reference evidence="9" key="1">
    <citation type="submission" date="2018-10" db="EMBL/GenBank/DDBJ databases">
        <title>Population genomic analysis revealed the cold adaptation of white poplar.</title>
        <authorList>
            <person name="Liu Y.-J."/>
        </authorList>
    </citation>
    <scope>NUCLEOTIDE SEQUENCE [LARGE SCALE GENOMIC DNA]</scope>
    <source>
        <strain evidence="9">PAL-ZL1</strain>
    </source>
</reference>
<evidence type="ECO:0000256" key="4">
    <source>
        <dbReference type="ARBA" id="ARBA00023136"/>
    </source>
</evidence>
<dbReference type="GO" id="GO:0016020">
    <property type="term" value="C:membrane"/>
    <property type="evidence" value="ECO:0007669"/>
    <property type="project" value="UniProtKB-SubCell"/>
</dbReference>
<feature type="transmembrane region" description="Helical" evidence="6">
    <location>
        <begin position="363"/>
        <end position="386"/>
    </location>
</feature>
<dbReference type="GO" id="GO:0140359">
    <property type="term" value="F:ABC-type transporter activity"/>
    <property type="evidence" value="ECO:0007669"/>
    <property type="project" value="InterPro"/>
</dbReference>
<proteinExistence type="predicted"/>
<feature type="transmembrane region" description="Helical" evidence="6">
    <location>
        <begin position="419"/>
        <end position="438"/>
    </location>
</feature>
<feature type="compositionally biased region" description="Basic and acidic residues" evidence="5">
    <location>
        <begin position="1"/>
        <end position="13"/>
    </location>
</feature>
<evidence type="ECO:0008006" key="10">
    <source>
        <dbReference type="Google" id="ProtNLM"/>
    </source>
</evidence>
<dbReference type="EMBL" id="RCHU01000620">
    <property type="protein sequence ID" value="TKR99859.1"/>
    <property type="molecule type" value="Genomic_DNA"/>
</dbReference>
<name>A0A4U5PRM5_POPAL</name>
<dbReference type="Pfam" id="PF14510">
    <property type="entry name" value="ABC_trans_N"/>
    <property type="match status" value="1"/>
</dbReference>
<gene>
    <name evidence="9" type="ORF">D5086_0000188630</name>
</gene>
<evidence type="ECO:0000256" key="3">
    <source>
        <dbReference type="ARBA" id="ARBA00022989"/>
    </source>
</evidence>
<feature type="domain" description="ABC-2 type transporter transmembrane" evidence="7">
    <location>
        <begin position="233"/>
        <end position="441"/>
    </location>
</feature>
<evidence type="ECO:0000259" key="8">
    <source>
        <dbReference type="Pfam" id="PF14510"/>
    </source>
</evidence>
<dbReference type="InterPro" id="IPR029481">
    <property type="entry name" value="ABC_trans_N"/>
</dbReference>
<feature type="transmembrane region" description="Helical" evidence="6">
    <location>
        <begin position="327"/>
        <end position="351"/>
    </location>
</feature>
<dbReference type="Pfam" id="PF01061">
    <property type="entry name" value="ABC2_membrane"/>
    <property type="match status" value="1"/>
</dbReference>
<evidence type="ECO:0000256" key="1">
    <source>
        <dbReference type="ARBA" id="ARBA00004141"/>
    </source>
</evidence>
<feature type="domain" description="Pleiotropic ABC efflux transporter N-terminal" evidence="8">
    <location>
        <begin position="119"/>
        <end position="168"/>
    </location>
</feature>
<feature type="compositionally biased region" description="Low complexity" evidence="5">
    <location>
        <begin position="14"/>
        <end position="30"/>
    </location>
</feature>
<evidence type="ECO:0000259" key="7">
    <source>
        <dbReference type="Pfam" id="PF01061"/>
    </source>
</evidence>
<evidence type="ECO:0000256" key="2">
    <source>
        <dbReference type="ARBA" id="ARBA00022692"/>
    </source>
</evidence>
<protein>
    <recommendedName>
        <fullName evidence="10">ABC-2 type transporter domain-containing protein</fullName>
    </recommendedName>
</protein>
<dbReference type="InterPro" id="IPR013525">
    <property type="entry name" value="ABC2_TM"/>
</dbReference>
<comment type="caution">
    <text evidence="9">The sequence shown here is derived from an EMBL/GenBank/DDBJ whole genome shotgun (WGS) entry which is preliminary data.</text>
</comment>
<keyword evidence="2 6" id="KW-0812">Transmembrane</keyword>
<feature type="transmembrane region" description="Helical" evidence="6">
    <location>
        <begin position="392"/>
        <end position="412"/>
    </location>
</feature>
<dbReference type="PANTHER" id="PTHR48040">
    <property type="entry name" value="PLEIOTROPIC DRUG RESISTANCE PROTEIN 1-LIKE ISOFORM X1"/>
    <property type="match status" value="1"/>
</dbReference>
<evidence type="ECO:0000256" key="6">
    <source>
        <dbReference type="SAM" id="Phobius"/>
    </source>
</evidence>
<feature type="region of interest" description="Disordered" evidence="5">
    <location>
        <begin position="1"/>
        <end position="31"/>
    </location>
</feature>
<evidence type="ECO:0000313" key="9">
    <source>
        <dbReference type="EMBL" id="TKR99859.1"/>
    </source>
</evidence>
<feature type="transmembrane region" description="Helical" evidence="6">
    <location>
        <begin position="473"/>
        <end position="496"/>
    </location>
</feature>
<sequence length="504" mass="57991">MVEAFAGRHDLARSTRSLSTRSPSMRSLMSGSKRNWASASIREVWVNQGDMFQKSGREEDEEELKWAAIERLPTYDRLRKGMLKQVRGSGSVRYEEVDVANLDVQGRRQLIESILKVAEEDNETFLRKLRERTDRVGIVTPKIEVRFEHLSVEGDAYVGTRALPTLVDVAVNKIEGLLGFFRLSLSKKRVVNILHDVSGIVEPMRPLQKFMLSLNSTSMDLGLQTTYSCFPAICACQIRNYWKNPRYNAMRFFMTLTIGLIFGLIFWNQGQKINKQQDLFNLLGAMYSAVIFLGATNTSSVMSIVSIERTVFYRERAAGMYSELPYAFAQVSIEGIYVAIQAMVYSILLYVMIGFSWEFTNFLWFYFFIFTAFMYFTLYGMMLVSLTPGHQPAAIVMSFFLSFWNLFSGFLVPRTQIPLWWRWYYWASPVSWTIYGLITSEVANLKKMIEIPEVGPVAVKDFLKARLGFEYDFLGAVAAAHIGFVVLFLFSFAYGIKYLNFQRR</sequence>
<feature type="transmembrane region" description="Helical" evidence="6">
    <location>
        <begin position="249"/>
        <end position="267"/>
    </location>
</feature>